<feature type="transmembrane region" description="Helical" evidence="2">
    <location>
        <begin position="90"/>
        <end position="111"/>
    </location>
</feature>
<feature type="transmembrane region" description="Helical" evidence="2">
    <location>
        <begin position="198"/>
        <end position="222"/>
    </location>
</feature>
<organism evidence="4 5">
    <name type="scientific">Paeniglutamicibacter sulfureus</name>
    <dbReference type="NCBI Taxonomy" id="43666"/>
    <lineage>
        <taxon>Bacteria</taxon>
        <taxon>Bacillati</taxon>
        <taxon>Actinomycetota</taxon>
        <taxon>Actinomycetes</taxon>
        <taxon>Micrococcales</taxon>
        <taxon>Micrococcaceae</taxon>
        <taxon>Paeniglutamicibacter</taxon>
    </lineage>
</organism>
<keyword evidence="2" id="KW-0812">Transmembrane</keyword>
<feature type="transmembrane region" description="Helical" evidence="2">
    <location>
        <begin position="150"/>
        <end position="177"/>
    </location>
</feature>
<feature type="domain" description="Glycerophosphoryl diester phosphodiesterase membrane" evidence="3">
    <location>
        <begin position="235"/>
        <end position="353"/>
    </location>
</feature>
<comment type="caution">
    <text evidence="4">The sequence shown here is derived from an EMBL/GenBank/DDBJ whole genome shotgun (WGS) entry which is preliminary data.</text>
</comment>
<gene>
    <name evidence="4" type="ORF">J2S64_000709</name>
</gene>
<keyword evidence="2" id="KW-1133">Transmembrane helix</keyword>
<keyword evidence="5" id="KW-1185">Reference proteome</keyword>
<name>A0ABU2BEJ0_9MICC</name>
<protein>
    <recommendedName>
        <fullName evidence="3">Glycerophosphoryl diester phosphodiesterase membrane domain-containing protein</fullName>
    </recommendedName>
</protein>
<evidence type="ECO:0000256" key="2">
    <source>
        <dbReference type="SAM" id="Phobius"/>
    </source>
</evidence>
<evidence type="ECO:0000313" key="4">
    <source>
        <dbReference type="EMBL" id="MDR7357018.1"/>
    </source>
</evidence>
<feature type="transmembrane region" description="Helical" evidence="2">
    <location>
        <begin position="323"/>
        <end position="350"/>
    </location>
</feature>
<evidence type="ECO:0000256" key="1">
    <source>
        <dbReference type="SAM" id="MobiDB-lite"/>
    </source>
</evidence>
<dbReference type="InterPro" id="IPR018476">
    <property type="entry name" value="GlyceroP-diester-Pdiesterase_M"/>
</dbReference>
<accession>A0ABU2BEJ0</accession>
<sequence>MNTDGDSPVPGPGDPAGSEGGWGQPPPGWNEPAGDGGPAGRDQRPARQPHGPAGPSGQWPAPRPGVVELRPLGFADLLDATFAVVRRAPLATVANAVLAQLLPALVALLLVQRLDVPLAVLERTLDPDTAGSVSWAEAFPHPWPVYAGTAVAVLTLQLLANVLVVGPAAVAGMRAVLGMPTGWGQGLALARGGMLRIAGWHVLLGAAAMVVVAVPVAVALLLARSVGLAVAALGLLGMLLVLAPLALWIAIRICLVPTLLVTRPPGIRRAVRSSWSLTHGSWWRIMGILLVVAVVLGILGGVLSQLAAVVGGQLFGSAATTDAVLSMAIVVNALVGAVGMVLTQLMLTMLQVDLRIRRERLDLVLAAEAQDPRNHPIPGYGARGAAEPRG</sequence>
<reference evidence="4 5" key="1">
    <citation type="submission" date="2023-07" db="EMBL/GenBank/DDBJ databases">
        <title>Sequencing the genomes of 1000 actinobacteria strains.</title>
        <authorList>
            <person name="Klenk H.-P."/>
        </authorList>
    </citation>
    <scope>NUCLEOTIDE SEQUENCE [LARGE SCALE GENOMIC DNA]</scope>
    <source>
        <strain evidence="4 5">DSM 20167</strain>
    </source>
</reference>
<dbReference type="RefSeq" id="WP_310288195.1">
    <property type="nucleotide sequence ID" value="NZ_BAAAWO010000001.1"/>
</dbReference>
<feature type="transmembrane region" description="Helical" evidence="2">
    <location>
        <begin position="282"/>
        <end position="303"/>
    </location>
</feature>
<feature type="transmembrane region" description="Helical" evidence="2">
    <location>
        <begin position="228"/>
        <end position="261"/>
    </location>
</feature>
<proteinExistence type="predicted"/>
<keyword evidence="2" id="KW-0472">Membrane</keyword>
<dbReference type="Proteomes" id="UP001183817">
    <property type="component" value="Unassembled WGS sequence"/>
</dbReference>
<dbReference type="EMBL" id="JAVDYI010000001">
    <property type="protein sequence ID" value="MDR7357018.1"/>
    <property type="molecule type" value="Genomic_DNA"/>
</dbReference>
<evidence type="ECO:0000313" key="5">
    <source>
        <dbReference type="Proteomes" id="UP001183817"/>
    </source>
</evidence>
<evidence type="ECO:0000259" key="3">
    <source>
        <dbReference type="Pfam" id="PF10110"/>
    </source>
</evidence>
<feature type="region of interest" description="Disordered" evidence="1">
    <location>
        <begin position="1"/>
        <end position="64"/>
    </location>
</feature>
<dbReference type="Pfam" id="PF10110">
    <property type="entry name" value="GPDPase_memb"/>
    <property type="match status" value="1"/>
</dbReference>